<organism evidence="2">
    <name type="scientific">Anopheles triannulatus</name>
    <dbReference type="NCBI Taxonomy" id="58253"/>
    <lineage>
        <taxon>Eukaryota</taxon>
        <taxon>Metazoa</taxon>
        <taxon>Ecdysozoa</taxon>
        <taxon>Arthropoda</taxon>
        <taxon>Hexapoda</taxon>
        <taxon>Insecta</taxon>
        <taxon>Pterygota</taxon>
        <taxon>Neoptera</taxon>
        <taxon>Endopterygota</taxon>
        <taxon>Diptera</taxon>
        <taxon>Nematocera</taxon>
        <taxon>Culicoidea</taxon>
        <taxon>Culicidae</taxon>
        <taxon>Anophelinae</taxon>
        <taxon>Anopheles</taxon>
    </lineage>
</organism>
<proteinExistence type="predicted"/>
<evidence type="ECO:0000256" key="1">
    <source>
        <dbReference type="SAM" id="SignalP"/>
    </source>
</evidence>
<protein>
    <submittedName>
        <fullName evidence="2">Putative secreted protein</fullName>
    </submittedName>
</protein>
<feature type="signal peptide" evidence="1">
    <location>
        <begin position="1"/>
        <end position="18"/>
    </location>
</feature>
<dbReference type="AlphaFoldDB" id="A0A2M4B5R6"/>
<dbReference type="EMBL" id="GGFK01014837">
    <property type="protein sequence ID" value="MBW48158.1"/>
    <property type="molecule type" value="Transcribed_RNA"/>
</dbReference>
<sequence>MLMLVCTFFSVRGGTCVSLKPPHKHNEYGATVTTATFSCLFARWRPRLRQTTSRGGGTSASNRTQRR</sequence>
<reference evidence="2" key="1">
    <citation type="submission" date="2018-01" db="EMBL/GenBank/DDBJ databases">
        <title>An insight into the sialome of Amazonian anophelines.</title>
        <authorList>
            <person name="Ribeiro J.M."/>
            <person name="Scarpassa V."/>
            <person name="Calvo E."/>
        </authorList>
    </citation>
    <scope>NUCLEOTIDE SEQUENCE</scope>
    <source>
        <tissue evidence="2">Salivary glands</tissue>
    </source>
</reference>
<evidence type="ECO:0000313" key="2">
    <source>
        <dbReference type="EMBL" id="MBW48158.1"/>
    </source>
</evidence>
<accession>A0A2M4B5R6</accession>
<name>A0A2M4B5R6_9DIPT</name>
<feature type="chain" id="PRO_5014610716" evidence="1">
    <location>
        <begin position="19"/>
        <end position="67"/>
    </location>
</feature>
<keyword evidence="1" id="KW-0732">Signal</keyword>